<protein>
    <submittedName>
        <fullName evidence="1">Uncharacterized protein</fullName>
    </submittedName>
</protein>
<dbReference type="AlphaFoldDB" id="A0A9P0JRQ4"/>
<accession>A0A9P0JRQ4</accession>
<reference evidence="1" key="1">
    <citation type="submission" date="2022-03" db="EMBL/GenBank/DDBJ databases">
        <authorList>
            <person name="Sayadi A."/>
        </authorList>
    </citation>
    <scope>NUCLEOTIDE SEQUENCE</scope>
</reference>
<dbReference type="EMBL" id="CAKOFQ010006678">
    <property type="protein sequence ID" value="CAH1958724.1"/>
    <property type="molecule type" value="Genomic_DNA"/>
</dbReference>
<keyword evidence="2" id="KW-1185">Reference proteome</keyword>
<organism evidence="1 2">
    <name type="scientific">Acanthoscelides obtectus</name>
    <name type="common">Bean weevil</name>
    <name type="synonym">Bruchus obtectus</name>
    <dbReference type="NCBI Taxonomy" id="200917"/>
    <lineage>
        <taxon>Eukaryota</taxon>
        <taxon>Metazoa</taxon>
        <taxon>Ecdysozoa</taxon>
        <taxon>Arthropoda</taxon>
        <taxon>Hexapoda</taxon>
        <taxon>Insecta</taxon>
        <taxon>Pterygota</taxon>
        <taxon>Neoptera</taxon>
        <taxon>Endopterygota</taxon>
        <taxon>Coleoptera</taxon>
        <taxon>Polyphaga</taxon>
        <taxon>Cucujiformia</taxon>
        <taxon>Chrysomeloidea</taxon>
        <taxon>Chrysomelidae</taxon>
        <taxon>Bruchinae</taxon>
        <taxon>Bruchini</taxon>
        <taxon>Acanthoscelides</taxon>
    </lineage>
</organism>
<comment type="caution">
    <text evidence="1">The sequence shown here is derived from an EMBL/GenBank/DDBJ whole genome shotgun (WGS) entry which is preliminary data.</text>
</comment>
<proteinExistence type="predicted"/>
<evidence type="ECO:0000313" key="2">
    <source>
        <dbReference type="Proteomes" id="UP001152888"/>
    </source>
</evidence>
<gene>
    <name evidence="1" type="ORF">ACAOBT_LOCUS2812</name>
</gene>
<name>A0A9P0JRQ4_ACAOB</name>
<evidence type="ECO:0000313" key="1">
    <source>
        <dbReference type="EMBL" id="CAH1958724.1"/>
    </source>
</evidence>
<dbReference type="Proteomes" id="UP001152888">
    <property type="component" value="Unassembled WGS sequence"/>
</dbReference>
<sequence length="70" mass="8135">MNLLGLFYVFMMDFDSKAGPSKKVRYSDSDYEETLLKWAAEVDEENENDSDIDSDTEFICSDHESVRNKI</sequence>